<feature type="region of interest" description="Disordered" evidence="10">
    <location>
        <begin position="629"/>
        <end position="677"/>
    </location>
</feature>
<gene>
    <name evidence="14" type="ORF">BN1723_001736</name>
</gene>
<sequence length="1057" mass="119353">MDAEDTREFHKFPKGERCVECGSKKWYWDGGRRYCRRGHQVEGVVQFEFGDDEYGDTGKVARKAKEVRQREKQKLAGKAARDLYLECVQLVLRLQVDWLVNAKGHKAELETVVRDLWDLRLRGSPAAATEEQMLHDSTSEAELSVFSSQPTSEQDESGSTLPHRKKRAKSWASDVGDGWPAPRLPDTLALCYLGCLLLRAPTRIGDFVRWAKGGNITYKQASRQIPQEMWNRLPATHQKQFQVADLARFDDGELHSSVMNLALSFHANYEMVFPPLNDVLMTLQYVRELGLPVEIVSVARRIPPIMTLGYSFPVEAPRIRAIHHPEILLSCVIVLATQWCFPFEQVSLPSQDDNVQIPKLDWDKWHAVMSQAVKEARATSSTDYRTATAADITSMPPDELDKYFTHVALHIESKDENAFLAEFFPVEEARPKAAEPEEADDALNKRLQKVQIEAASFDEEKESQSTGTNLRYFSYRTLGDLPPHGRAFYDRAAQLAGLSTESLLKAVNMLELQIRAWRRRQKKQATNRSSMAATDAADAATLIGVVQFEFGDDEFGDTGKVARKAKEVRQREKQKLAGKAARDLYLECVQLVLRLQVDWLVNAKGHKAELETVVRDLWDLRLRGSPAAATEEQMLHDSTSEAELSVFSSQPTSEQDESGSTLPHPKKRAKSWASDAGDGWPAPRLPDTLALCYLGCLLLRAPTRIGDFVRWAKGGNITYKQASRQIPQEMWNRLPATHQKQFQVADLARFDDGELHSSVMNLALSFHANYEMVFPPLNDVLMTLQYVRELGLPVEIVSVARRIPPIMTLGYSFPVEAPRIRAIHHPEILLSCVIVLATQWCFPFEQVSLPSQDDNVRIPQLDWEKWHGVMLQAVKEAQATPSTDYRTATVADITSMSPDELDKYFTHMALHIESKDENAFLTEFFPVEEARPKAAEPEEADDALNKRLHKVQIEAASFEEEKESQSAGTNLRYFSYRTLGDLPPHGRAFYDRAAQLAGLSTESLLKAVNMLELQIRAWRRRQKKQATNMSSMATTDATDAASTDDAQDDTINGGRRQ</sequence>
<dbReference type="InterPro" id="IPR033599">
    <property type="entry name" value="TAF1B/Rrn7"/>
</dbReference>
<feature type="compositionally biased region" description="Polar residues" evidence="10">
    <location>
        <begin position="646"/>
        <end position="661"/>
    </location>
</feature>
<feature type="domain" description="Rrn7/TAF1B C-terminal cyclin" evidence="13">
    <location>
        <begin position="251"/>
        <end position="404"/>
    </location>
</feature>
<evidence type="ECO:0000259" key="13">
    <source>
        <dbReference type="Pfam" id="PF20645"/>
    </source>
</evidence>
<dbReference type="GO" id="GO:0001164">
    <property type="term" value="F:RNA polymerase I core promoter sequence-specific DNA binding"/>
    <property type="evidence" value="ECO:0007669"/>
    <property type="project" value="InterPro"/>
</dbReference>
<dbReference type="PANTHER" id="PTHR31576:SF2">
    <property type="entry name" value="TATA BOX-BINDING PROTEIN-ASSOCIATED FACTOR RNA POLYMERASE I SUBUNIT B"/>
    <property type="match status" value="1"/>
</dbReference>
<feature type="domain" description="Rrn7/TAF1B N-terminal cyclin" evidence="12">
    <location>
        <begin position="589"/>
        <end position="728"/>
    </location>
</feature>
<keyword evidence="5" id="KW-0862">Zinc</keyword>
<feature type="domain" description="RRN7-type" evidence="11">
    <location>
        <begin position="13"/>
        <end position="43"/>
    </location>
</feature>
<evidence type="ECO:0000313" key="15">
    <source>
        <dbReference type="Proteomes" id="UP000045706"/>
    </source>
</evidence>
<keyword evidence="8" id="KW-0804">Transcription</keyword>
<keyword evidence="4" id="KW-0863">Zinc-finger</keyword>
<dbReference type="GO" id="GO:0070860">
    <property type="term" value="C:RNA polymerase I core factor complex"/>
    <property type="evidence" value="ECO:0007669"/>
    <property type="project" value="InterPro"/>
</dbReference>
<evidence type="ECO:0000256" key="6">
    <source>
        <dbReference type="ARBA" id="ARBA00023015"/>
    </source>
</evidence>
<feature type="compositionally biased region" description="Polar residues" evidence="10">
    <location>
        <begin position="145"/>
        <end position="160"/>
    </location>
</feature>
<evidence type="ECO:0000256" key="5">
    <source>
        <dbReference type="ARBA" id="ARBA00022833"/>
    </source>
</evidence>
<dbReference type="Pfam" id="PF20644">
    <property type="entry name" value="Rrn7_cyclin_N"/>
    <property type="match status" value="2"/>
</dbReference>
<comment type="subcellular location">
    <subcellularLocation>
        <location evidence="1">Nucleus</location>
        <location evidence="1">Nucleolus</location>
    </subcellularLocation>
</comment>
<dbReference type="GO" id="GO:0042790">
    <property type="term" value="P:nucleolar large rRNA transcription by RNA polymerase I"/>
    <property type="evidence" value="ECO:0007669"/>
    <property type="project" value="TreeGrafter"/>
</dbReference>
<evidence type="ECO:0000256" key="7">
    <source>
        <dbReference type="ARBA" id="ARBA00023125"/>
    </source>
</evidence>
<evidence type="ECO:0000256" key="9">
    <source>
        <dbReference type="ARBA" id="ARBA00023242"/>
    </source>
</evidence>
<feature type="region of interest" description="Disordered" evidence="10">
    <location>
        <begin position="128"/>
        <end position="167"/>
    </location>
</feature>
<proteinExistence type="inferred from homology"/>
<dbReference type="AlphaFoldDB" id="A0A0G4KPN5"/>
<dbReference type="GO" id="GO:0008270">
    <property type="term" value="F:zinc ion binding"/>
    <property type="evidence" value="ECO:0007669"/>
    <property type="project" value="UniProtKB-KW"/>
</dbReference>
<keyword evidence="6" id="KW-0805">Transcription regulation</keyword>
<evidence type="ECO:0000256" key="2">
    <source>
        <dbReference type="ARBA" id="ARBA00006899"/>
    </source>
</evidence>
<keyword evidence="9" id="KW-0539">Nucleus</keyword>
<keyword evidence="7" id="KW-0238">DNA-binding</keyword>
<reference evidence="15" key="1">
    <citation type="submission" date="2015-05" db="EMBL/GenBank/DDBJ databases">
        <authorList>
            <person name="Fogelqvist Johan"/>
        </authorList>
    </citation>
    <scope>NUCLEOTIDE SEQUENCE [LARGE SCALE GENOMIC DNA]</scope>
</reference>
<dbReference type="EMBL" id="CVQI01002224">
    <property type="protein sequence ID" value="CRK11365.1"/>
    <property type="molecule type" value="Genomic_DNA"/>
</dbReference>
<evidence type="ECO:0000256" key="8">
    <source>
        <dbReference type="ARBA" id="ARBA00023163"/>
    </source>
</evidence>
<accession>A0A0G4KPN5</accession>
<comment type="similarity">
    <text evidence="2">Belongs to the RRN7/TAF1B family.</text>
</comment>
<keyword evidence="3" id="KW-0479">Metal-binding</keyword>
<evidence type="ECO:0000256" key="1">
    <source>
        <dbReference type="ARBA" id="ARBA00004604"/>
    </source>
</evidence>
<organism evidence="14 15">
    <name type="scientific">Verticillium longisporum</name>
    <name type="common">Verticillium dahliae var. longisporum</name>
    <dbReference type="NCBI Taxonomy" id="100787"/>
    <lineage>
        <taxon>Eukaryota</taxon>
        <taxon>Fungi</taxon>
        <taxon>Dikarya</taxon>
        <taxon>Ascomycota</taxon>
        <taxon>Pezizomycotina</taxon>
        <taxon>Sordariomycetes</taxon>
        <taxon>Hypocreomycetidae</taxon>
        <taxon>Glomerellales</taxon>
        <taxon>Plectosphaerellaceae</taxon>
        <taxon>Verticillium</taxon>
    </lineage>
</organism>
<feature type="region of interest" description="Disordered" evidence="10">
    <location>
        <begin position="1022"/>
        <end position="1057"/>
    </location>
</feature>
<protein>
    <submittedName>
        <fullName evidence="14">Uncharacterized protein</fullName>
    </submittedName>
</protein>
<evidence type="ECO:0000256" key="10">
    <source>
        <dbReference type="SAM" id="MobiDB-lite"/>
    </source>
</evidence>
<dbReference type="InterPro" id="IPR021752">
    <property type="entry name" value="TF_Rrn7_Zf"/>
</dbReference>
<name>A0A0G4KPN5_VERLO</name>
<evidence type="ECO:0000256" key="3">
    <source>
        <dbReference type="ARBA" id="ARBA00022723"/>
    </source>
</evidence>
<dbReference type="PANTHER" id="PTHR31576">
    <property type="entry name" value="TATA BOX-BINDING PROTEIN-ASSOCIATED FACTOR RNA POLYMERASE I SUBUNIT B"/>
    <property type="match status" value="1"/>
</dbReference>
<dbReference type="Pfam" id="PF20645">
    <property type="entry name" value="Rrn7_cyclin_C"/>
    <property type="match status" value="2"/>
</dbReference>
<dbReference type="Proteomes" id="UP000045706">
    <property type="component" value="Unassembled WGS sequence"/>
</dbReference>
<dbReference type="InterPro" id="IPR048538">
    <property type="entry name" value="Rrn7_cyclin_C"/>
</dbReference>
<evidence type="ECO:0000256" key="4">
    <source>
        <dbReference type="ARBA" id="ARBA00022771"/>
    </source>
</evidence>
<feature type="compositionally biased region" description="Low complexity" evidence="10">
    <location>
        <begin position="1033"/>
        <end position="1044"/>
    </location>
</feature>
<dbReference type="Pfam" id="PF11781">
    <property type="entry name" value="Zn_ribbon_RRN7"/>
    <property type="match status" value="1"/>
</dbReference>
<feature type="domain" description="Rrn7/TAF1B N-terminal cyclin" evidence="12">
    <location>
        <begin position="88"/>
        <end position="227"/>
    </location>
</feature>
<dbReference type="InterPro" id="IPR048540">
    <property type="entry name" value="Rrn7_cyclin_N"/>
</dbReference>
<evidence type="ECO:0000259" key="12">
    <source>
        <dbReference type="Pfam" id="PF20644"/>
    </source>
</evidence>
<evidence type="ECO:0000313" key="14">
    <source>
        <dbReference type="EMBL" id="CRK11365.1"/>
    </source>
</evidence>
<evidence type="ECO:0000259" key="11">
    <source>
        <dbReference type="Pfam" id="PF11781"/>
    </source>
</evidence>
<feature type="domain" description="Rrn7/TAF1B C-terminal cyclin" evidence="13">
    <location>
        <begin position="752"/>
        <end position="905"/>
    </location>
</feature>